<accession>A0A426VCT0</accession>
<protein>
    <recommendedName>
        <fullName evidence="4">Porin</fullName>
    </recommendedName>
</protein>
<reference evidence="2 3" key="1">
    <citation type="submission" date="2018-12" db="EMBL/GenBank/DDBJ databases">
        <title>The whole draft genome of Aquabacterium sp. SJQ9.</title>
        <authorList>
            <person name="Sun L."/>
            <person name="Gao X."/>
            <person name="Chen W."/>
            <person name="Huang K."/>
        </authorList>
    </citation>
    <scope>NUCLEOTIDE SEQUENCE [LARGE SCALE GENOMIC DNA]</scope>
    <source>
        <strain evidence="2 3">SJQ9</strain>
    </source>
</reference>
<dbReference type="AlphaFoldDB" id="A0A426VCT0"/>
<keyword evidence="1" id="KW-0732">Signal</keyword>
<keyword evidence="3" id="KW-1185">Reference proteome</keyword>
<feature type="chain" id="PRO_5018968829" description="Porin" evidence="1">
    <location>
        <begin position="27"/>
        <end position="419"/>
    </location>
</feature>
<dbReference type="SUPFAM" id="SSF56935">
    <property type="entry name" value="Porins"/>
    <property type="match status" value="1"/>
</dbReference>
<dbReference type="EMBL" id="RSED01000006">
    <property type="protein sequence ID" value="RRS04679.1"/>
    <property type="molecule type" value="Genomic_DNA"/>
</dbReference>
<feature type="signal peptide" evidence="1">
    <location>
        <begin position="1"/>
        <end position="26"/>
    </location>
</feature>
<dbReference type="RefSeq" id="WP_125243053.1">
    <property type="nucleotide sequence ID" value="NZ_RSED01000006.1"/>
</dbReference>
<gene>
    <name evidence="2" type="ORF">EIP75_09690</name>
</gene>
<sequence>MPIKSPWSGAATALLLTLLSATAAHAQEKMSYSLFGTVGAAVSNRDYAYQRHIDSGGTLERDSVLGGQVDVQFTPEWSATLQGKLAPSMREENRWDLRTSWAFVSWRPNNEWLLRAGKLRIPLYLASENLDVGQSYDFARLPTDMYSISPTSDVTGLFITRNWALGESDLSLDAYTGQARIWNRFYSRDAGVDYDVFKTKVSGVVVTWRSDETVLRLGWHHADTEPRGSTVFYQSAEYQPLGPGFGMYLPTGTSPKIVNDIVTVGVDQKLPDSWRVMAEVGRSFQRKTDFGQNTVGGYVAVLKNLDRWTPYAYASALKSVGAPKRLHEALSQSSVPAFVPGADSYNMVQRQLADGVPFYDQHSLAIGTSFALTPRSKLKAEWLRTWVDKGSIMVDSPGTGPAVSDETIDVLSLSYSFAF</sequence>
<evidence type="ECO:0000256" key="1">
    <source>
        <dbReference type="SAM" id="SignalP"/>
    </source>
</evidence>
<dbReference type="OrthoDB" id="197869at2"/>
<dbReference type="Proteomes" id="UP000269265">
    <property type="component" value="Unassembled WGS sequence"/>
</dbReference>
<organism evidence="2 3">
    <name type="scientific">Aquabacterium soli</name>
    <dbReference type="NCBI Taxonomy" id="2493092"/>
    <lineage>
        <taxon>Bacteria</taxon>
        <taxon>Pseudomonadati</taxon>
        <taxon>Pseudomonadota</taxon>
        <taxon>Betaproteobacteria</taxon>
        <taxon>Burkholderiales</taxon>
        <taxon>Aquabacterium</taxon>
    </lineage>
</organism>
<name>A0A426VCT0_9BURK</name>
<comment type="caution">
    <text evidence="2">The sequence shown here is derived from an EMBL/GenBank/DDBJ whole genome shotgun (WGS) entry which is preliminary data.</text>
</comment>
<evidence type="ECO:0008006" key="4">
    <source>
        <dbReference type="Google" id="ProtNLM"/>
    </source>
</evidence>
<evidence type="ECO:0000313" key="2">
    <source>
        <dbReference type="EMBL" id="RRS04679.1"/>
    </source>
</evidence>
<evidence type="ECO:0000313" key="3">
    <source>
        <dbReference type="Proteomes" id="UP000269265"/>
    </source>
</evidence>
<proteinExistence type="predicted"/>